<dbReference type="Proteomes" id="UP001172684">
    <property type="component" value="Unassembled WGS sequence"/>
</dbReference>
<evidence type="ECO:0000256" key="1">
    <source>
        <dbReference type="ARBA" id="ARBA00038376"/>
    </source>
</evidence>
<sequence>MSSTKPTLAFFGATGGCASATLALALKAGYTVTALARTPSKLTTLLTSTHGIPQHVLDSNLTIVEGNIKDIATVKKTLVSKDGRIVDIIVSGIGGTPTLQWSLLRPVTLTDPNICESAAATILAALRELRQTRRDDPFQSQGEKGAQGPMYIAISTTGVSAKQRDVPFLIYPLYHWLLQVPHADKRAMELVLIADASSTSPAIGDYAIVRPTLLTDGPAKGTETVRVGWEYPGEKHEEAEPAPGPALGYSVSRADVGAWIFEQLVEGKGKWGNKCVTLTY</sequence>
<dbReference type="EMBL" id="JAPDRL010000113">
    <property type="protein sequence ID" value="KAJ9656928.1"/>
    <property type="molecule type" value="Genomic_DNA"/>
</dbReference>
<accession>A0ABQ9NGS2</accession>
<evidence type="ECO:0000313" key="3">
    <source>
        <dbReference type="EMBL" id="KAJ9656928.1"/>
    </source>
</evidence>
<keyword evidence="4" id="KW-1185">Reference proteome</keyword>
<evidence type="ECO:0000313" key="4">
    <source>
        <dbReference type="Proteomes" id="UP001172684"/>
    </source>
</evidence>
<proteinExistence type="inferred from homology"/>
<feature type="domain" description="NAD(P)-binding" evidence="2">
    <location>
        <begin position="12"/>
        <end position="104"/>
    </location>
</feature>
<dbReference type="InterPro" id="IPR036291">
    <property type="entry name" value="NAD(P)-bd_dom_sf"/>
</dbReference>
<reference evidence="3" key="1">
    <citation type="submission" date="2022-10" db="EMBL/GenBank/DDBJ databases">
        <title>Culturing micro-colonial fungi from biological soil crusts in the Mojave desert and describing Neophaeococcomyces mojavensis, and introducing the new genera and species Taxawa tesnikishii.</title>
        <authorList>
            <person name="Kurbessoian T."/>
            <person name="Stajich J.E."/>
        </authorList>
    </citation>
    <scope>NUCLEOTIDE SEQUENCE</scope>
    <source>
        <strain evidence="3">TK_1</strain>
    </source>
</reference>
<dbReference type="PANTHER" id="PTHR43355:SF2">
    <property type="entry name" value="FLAVIN REDUCTASE (NADPH)"/>
    <property type="match status" value="1"/>
</dbReference>
<gene>
    <name evidence="3" type="ORF">H2201_008367</name>
</gene>
<dbReference type="PROSITE" id="PS51257">
    <property type="entry name" value="PROKAR_LIPOPROTEIN"/>
    <property type="match status" value="1"/>
</dbReference>
<dbReference type="InterPro" id="IPR016040">
    <property type="entry name" value="NAD(P)-bd_dom"/>
</dbReference>
<dbReference type="PANTHER" id="PTHR43355">
    <property type="entry name" value="FLAVIN REDUCTASE (NADPH)"/>
    <property type="match status" value="1"/>
</dbReference>
<organism evidence="3 4">
    <name type="scientific">Coniosporium apollinis</name>
    <dbReference type="NCBI Taxonomy" id="61459"/>
    <lineage>
        <taxon>Eukaryota</taxon>
        <taxon>Fungi</taxon>
        <taxon>Dikarya</taxon>
        <taxon>Ascomycota</taxon>
        <taxon>Pezizomycotina</taxon>
        <taxon>Dothideomycetes</taxon>
        <taxon>Dothideomycetes incertae sedis</taxon>
        <taxon>Coniosporium</taxon>
    </lineage>
</organism>
<comment type="caution">
    <text evidence="3">The sequence shown here is derived from an EMBL/GenBank/DDBJ whole genome shotgun (WGS) entry which is preliminary data.</text>
</comment>
<evidence type="ECO:0000259" key="2">
    <source>
        <dbReference type="Pfam" id="PF13460"/>
    </source>
</evidence>
<name>A0ABQ9NGS2_9PEZI</name>
<dbReference type="Gene3D" id="3.40.50.720">
    <property type="entry name" value="NAD(P)-binding Rossmann-like Domain"/>
    <property type="match status" value="1"/>
</dbReference>
<comment type="similarity">
    <text evidence="1">Belongs to the avfA family.</text>
</comment>
<protein>
    <recommendedName>
        <fullName evidence="2">NAD(P)-binding domain-containing protein</fullName>
    </recommendedName>
</protein>
<dbReference type="InterPro" id="IPR051606">
    <property type="entry name" value="Polyketide_Oxido-like"/>
</dbReference>
<dbReference type="SUPFAM" id="SSF51735">
    <property type="entry name" value="NAD(P)-binding Rossmann-fold domains"/>
    <property type="match status" value="1"/>
</dbReference>
<dbReference type="Pfam" id="PF13460">
    <property type="entry name" value="NAD_binding_10"/>
    <property type="match status" value="1"/>
</dbReference>